<accession>A0A1L3FAE2</accession>
<dbReference type="InterPro" id="IPR039420">
    <property type="entry name" value="WalR-like"/>
</dbReference>
<sequence length="260" mass="27293">MSSNASFQAGRHAPPHSHLTASHASPPPAEPDGRGLTPIGLFILSDVRLLCEGLSSCLARQECLRIAGHGDLATPPEQVVDSGAQVLLVDIATPQGLRQSAACHAQAPALKVVAIAVAEAEQDILACAEAGVSGFVLREGSISDVVAAVHNAMRDELVCSPKVAAALFGRLALLSARTVTRAPAAGVDTLTPREHEIIRFVGEGLSNKEIARALRIRNSTVKNHMHNVLSKLQIRRRGEISKHLHANGAAASASSQIQTR</sequence>
<evidence type="ECO:0000256" key="1">
    <source>
        <dbReference type="ARBA" id="ARBA00023125"/>
    </source>
</evidence>
<dbReference type="PROSITE" id="PS00622">
    <property type="entry name" value="HTH_LUXR_1"/>
    <property type="match status" value="1"/>
</dbReference>
<dbReference type="CDD" id="cd06170">
    <property type="entry name" value="LuxR_C_like"/>
    <property type="match status" value="1"/>
</dbReference>
<feature type="domain" description="HTH luxR-type" evidence="3">
    <location>
        <begin position="183"/>
        <end position="248"/>
    </location>
</feature>
<dbReference type="SUPFAM" id="SSF46894">
    <property type="entry name" value="C-terminal effector domain of the bipartite response regulators"/>
    <property type="match status" value="1"/>
</dbReference>
<dbReference type="InterPro" id="IPR000792">
    <property type="entry name" value="Tscrpt_reg_LuxR_C"/>
</dbReference>
<dbReference type="AlphaFoldDB" id="A0A1L3FAE2"/>
<organism evidence="4 5">
    <name type="scientific">Bradyrhizobium japonicum</name>
    <dbReference type="NCBI Taxonomy" id="375"/>
    <lineage>
        <taxon>Bacteria</taxon>
        <taxon>Pseudomonadati</taxon>
        <taxon>Pseudomonadota</taxon>
        <taxon>Alphaproteobacteria</taxon>
        <taxon>Hyphomicrobiales</taxon>
        <taxon>Nitrobacteraceae</taxon>
        <taxon>Bradyrhizobium</taxon>
    </lineage>
</organism>
<evidence type="ECO:0000259" key="3">
    <source>
        <dbReference type="PROSITE" id="PS50043"/>
    </source>
</evidence>
<evidence type="ECO:0000256" key="2">
    <source>
        <dbReference type="SAM" id="MobiDB-lite"/>
    </source>
</evidence>
<dbReference type="PRINTS" id="PR00038">
    <property type="entry name" value="HTHLUXR"/>
</dbReference>
<dbReference type="GO" id="GO:0003677">
    <property type="term" value="F:DNA binding"/>
    <property type="evidence" value="ECO:0007669"/>
    <property type="project" value="UniProtKB-KW"/>
</dbReference>
<dbReference type="PANTHER" id="PTHR43214">
    <property type="entry name" value="TWO-COMPONENT RESPONSE REGULATOR"/>
    <property type="match status" value="1"/>
</dbReference>
<feature type="region of interest" description="Disordered" evidence="2">
    <location>
        <begin position="1"/>
        <end position="32"/>
    </location>
</feature>
<dbReference type="GO" id="GO:0006355">
    <property type="term" value="P:regulation of DNA-templated transcription"/>
    <property type="evidence" value="ECO:0007669"/>
    <property type="project" value="InterPro"/>
</dbReference>
<gene>
    <name evidence="4" type="ORF">BKD09_18125</name>
</gene>
<dbReference type="InterPro" id="IPR011006">
    <property type="entry name" value="CheY-like_superfamily"/>
</dbReference>
<dbReference type="SMART" id="SM00421">
    <property type="entry name" value="HTH_LUXR"/>
    <property type="match status" value="1"/>
</dbReference>
<dbReference type="RefSeq" id="WP_071911635.1">
    <property type="nucleotide sequence ID" value="NZ_CP017637.1"/>
</dbReference>
<evidence type="ECO:0000313" key="4">
    <source>
        <dbReference type="EMBL" id="APG10248.1"/>
    </source>
</evidence>
<dbReference type="OrthoDB" id="9805444at2"/>
<reference evidence="4 5" key="1">
    <citation type="submission" date="2016-11" db="EMBL/GenBank/DDBJ databases">
        <title>Complete Genome Sequence of Bradyrhizobium sp. strain J5, an isolated from soybean nodule in Hokkaido.</title>
        <authorList>
            <person name="Kanehara K."/>
        </authorList>
    </citation>
    <scope>NUCLEOTIDE SEQUENCE [LARGE SCALE GENOMIC DNA]</scope>
    <source>
        <strain evidence="4 5">J5</strain>
    </source>
</reference>
<dbReference type="Pfam" id="PF00196">
    <property type="entry name" value="GerE"/>
    <property type="match status" value="1"/>
</dbReference>
<dbReference type="EMBL" id="CP017637">
    <property type="protein sequence ID" value="APG10248.1"/>
    <property type="molecule type" value="Genomic_DNA"/>
</dbReference>
<protein>
    <recommendedName>
        <fullName evidence="3">HTH luxR-type domain-containing protein</fullName>
    </recommendedName>
</protein>
<dbReference type="PROSITE" id="PS50043">
    <property type="entry name" value="HTH_LUXR_2"/>
    <property type="match status" value="1"/>
</dbReference>
<evidence type="ECO:0000313" key="5">
    <source>
        <dbReference type="Proteomes" id="UP000181962"/>
    </source>
</evidence>
<dbReference type="InterPro" id="IPR016032">
    <property type="entry name" value="Sig_transdc_resp-reg_C-effctor"/>
</dbReference>
<keyword evidence="1" id="KW-0238">DNA-binding</keyword>
<dbReference type="Gene3D" id="3.40.50.2300">
    <property type="match status" value="1"/>
</dbReference>
<dbReference type="SUPFAM" id="SSF52172">
    <property type="entry name" value="CheY-like"/>
    <property type="match status" value="1"/>
</dbReference>
<proteinExistence type="predicted"/>
<dbReference type="Proteomes" id="UP000181962">
    <property type="component" value="Chromosome"/>
</dbReference>
<name>A0A1L3FAE2_BRAJP</name>